<dbReference type="PROSITE" id="PS50110">
    <property type="entry name" value="RESPONSE_REGULATORY"/>
    <property type="match status" value="1"/>
</dbReference>
<comment type="caution">
    <text evidence="8">The sequence shown here is derived from an EMBL/GenBank/DDBJ whole genome shotgun (WGS) entry which is preliminary data.</text>
</comment>
<evidence type="ECO:0000313" key="9">
    <source>
        <dbReference type="Proteomes" id="UP000298213"/>
    </source>
</evidence>
<keyword evidence="9" id="KW-1185">Reference proteome</keyword>
<dbReference type="InterPro" id="IPR003661">
    <property type="entry name" value="HisK_dim/P_dom"/>
</dbReference>
<dbReference type="GO" id="GO:0000155">
    <property type="term" value="F:phosphorelay sensor kinase activity"/>
    <property type="evidence" value="ECO:0007669"/>
    <property type="project" value="InterPro"/>
</dbReference>
<evidence type="ECO:0000259" key="7">
    <source>
        <dbReference type="PROSITE" id="PS50110"/>
    </source>
</evidence>
<feature type="modified residue" description="4-aspartylphosphate" evidence="4">
    <location>
        <position position="493"/>
    </location>
</feature>
<dbReference type="PROSITE" id="PS50109">
    <property type="entry name" value="HIS_KIN"/>
    <property type="match status" value="1"/>
</dbReference>
<dbReference type="SMART" id="SM00448">
    <property type="entry name" value="REC"/>
    <property type="match status" value="1"/>
</dbReference>
<dbReference type="InterPro" id="IPR004358">
    <property type="entry name" value="Sig_transdc_His_kin-like_C"/>
</dbReference>
<organism evidence="8 9">
    <name type="scientific">Sphingomonas parva</name>
    <dbReference type="NCBI Taxonomy" id="2555898"/>
    <lineage>
        <taxon>Bacteria</taxon>
        <taxon>Pseudomonadati</taxon>
        <taxon>Pseudomonadota</taxon>
        <taxon>Alphaproteobacteria</taxon>
        <taxon>Sphingomonadales</taxon>
        <taxon>Sphingomonadaceae</taxon>
        <taxon>Sphingomonas</taxon>
    </lineage>
</organism>
<dbReference type="InterPro" id="IPR036097">
    <property type="entry name" value="HisK_dim/P_sf"/>
</dbReference>
<sequence>MTGRPEDDAFLVIAPSGRDAQVIGELLASAGLSWRADHDGEALLAALIAGDTAGAIVTDDALSRIDSAQLREALDRQPPWSDFPFVLLSRRGETRQGSRSLEELVNVTILERPLHPASLISAARAARRGRRRQRLAAQHLADLETARAQLRELADTLEAKVADRTRDLAAANDRLTAEIAERERAEARLVQAQKMEAVGQLTGGIAHDFNNLLTAVVGSLDLLLRRTDDEKLRRLAGNALQAAERGARLTAQLLAFSRRQRLSPTPLQPNDIISGMGDLLARTIGRHVRVETRLEPNLWQALADPTQLEVMILNLAINARDAMPAGGRLTIATANQESVPPALAGELAPGEYVALSVSDTGTGMSPAVLARAFEPFFTTKEQGKGTGLGLAQLYGFARQSGGTARIETCEGEGTTVTIYLPRTEQARETAQPAYLEVRPRPRTRILVVDDDDDVRLVAAAMIEELGYEVEAANGGDAALKALEADGFALLLTDVAMPGINGVELARRVRELRPDLPVVFATGYADFQTFGASLSDERLLKKPYRIAEVAALISEALAEAPPGGNVVELRRP</sequence>
<dbReference type="Pfam" id="PF00512">
    <property type="entry name" value="HisKA"/>
    <property type="match status" value="1"/>
</dbReference>
<accession>A0A4Y8ZUH9</accession>
<dbReference type="InterPro" id="IPR005467">
    <property type="entry name" value="His_kinase_dom"/>
</dbReference>
<dbReference type="CDD" id="cd00082">
    <property type="entry name" value="HisKA"/>
    <property type="match status" value="1"/>
</dbReference>
<reference evidence="8 9" key="1">
    <citation type="submission" date="2019-03" db="EMBL/GenBank/DDBJ databases">
        <title>Genome sequence of Sphingomonas sp. 17J27-24.</title>
        <authorList>
            <person name="Kim M."/>
            <person name="Maeng S."/>
            <person name="Sathiyaraj S."/>
        </authorList>
    </citation>
    <scope>NUCLEOTIDE SEQUENCE [LARGE SCALE GENOMIC DNA]</scope>
    <source>
        <strain evidence="8 9">17J27-24</strain>
    </source>
</reference>
<dbReference type="EC" id="2.7.13.3" evidence="2"/>
<dbReference type="InterPro" id="IPR011006">
    <property type="entry name" value="CheY-like_superfamily"/>
</dbReference>
<dbReference type="EMBL" id="SPDV01000019">
    <property type="protein sequence ID" value="TFI58116.1"/>
    <property type="molecule type" value="Genomic_DNA"/>
</dbReference>
<evidence type="ECO:0000256" key="1">
    <source>
        <dbReference type="ARBA" id="ARBA00000085"/>
    </source>
</evidence>
<dbReference type="OrthoDB" id="9796100at2"/>
<comment type="catalytic activity">
    <reaction evidence="1">
        <text>ATP + protein L-histidine = ADP + protein N-phospho-L-histidine.</text>
        <dbReference type="EC" id="2.7.13.3"/>
    </reaction>
</comment>
<evidence type="ECO:0000256" key="5">
    <source>
        <dbReference type="SAM" id="Coils"/>
    </source>
</evidence>
<dbReference type="PRINTS" id="PR00344">
    <property type="entry name" value="BCTRLSENSOR"/>
</dbReference>
<proteinExistence type="predicted"/>
<evidence type="ECO:0000259" key="6">
    <source>
        <dbReference type="PROSITE" id="PS50109"/>
    </source>
</evidence>
<dbReference type="AlphaFoldDB" id="A0A4Y8ZUH9"/>
<feature type="coiled-coil region" evidence="5">
    <location>
        <begin position="136"/>
        <end position="195"/>
    </location>
</feature>
<dbReference type="Proteomes" id="UP000298213">
    <property type="component" value="Unassembled WGS sequence"/>
</dbReference>
<dbReference type="InterPro" id="IPR036890">
    <property type="entry name" value="HATPase_C_sf"/>
</dbReference>
<dbReference type="Pfam" id="PF00072">
    <property type="entry name" value="Response_reg"/>
    <property type="match status" value="1"/>
</dbReference>
<keyword evidence="3 4" id="KW-0597">Phosphoprotein</keyword>
<dbReference type="SUPFAM" id="SSF55874">
    <property type="entry name" value="ATPase domain of HSP90 chaperone/DNA topoisomerase II/histidine kinase"/>
    <property type="match status" value="1"/>
</dbReference>
<dbReference type="SUPFAM" id="SSF47384">
    <property type="entry name" value="Homodimeric domain of signal transducing histidine kinase"/>
    <property type="match status" value="1"/>
</dbReference>
<gene>
    <name evidence="8" type="ORF">E2493_11050</name>
</gene>
<dbReference type="Gene3D" id="1.10.287.130">
    <property type="match status" value="1"/>
</dbReference>
<dbReference type="Pfam" id="PF02518">
    <property type="entry name" value="HATPase_c"/>
    <property type="match status" value="1"/>
</dbReference>
<feature type="domain" description="Histidine kinase" evidence="6">
    <location>
        <begin position="204"/>
        <end position="424"/>
    </location>
</feature>
<evidence type="ECO:0000313" key="8">
    <source>
        <dbReference type="EMBL" id="TFI58116.1"/>
    </source>
</evidence>
<dbReference type="PANTHER" id="PTHR43065:SF49">
    <property type="entry name" value="HISTIDINE KINASE"/>
    <property type="match status" value="1"/>
</dbReference>
<feature type="domain" description="Response regulatory" evidence="7">
    <location>
        <begin position="444"/>
        <end position="556"/>
    </location>
</feature>
<evidence type="ECO:0000256" key="3">
    <source>
        <dbReference type="ARBA" id="ARBA00022553"/>
    </source>
</evidence>
<protein>
    <recommendedName>
        <fullName evidence="2">histidine kinase</fullName>
        <ecNumber evidence="2">2.7.13.3</ecNumber>
    </recommendedName>
</protein>
<evidence type="ECO:0000256" key="2">
    <source>
        <dbReference type="ARBA" id="ARBA00012438"/>
    </source>
</evidence>
<dbReference type="InterPro" id="IPR003594">
    <property type="entry name" value="HATPase_dom"/>
</dbReference>
<name>A0A4Y8ZUH9_9SPHN</name>
<dbReference type="InterPro" id="IPR001789">
    <property type="entry name" value="Sig_transdc_resp-reg_receiver"/>
</dbReference>
<dbReference type="PANTHER" id="PTHR43065">
    <property type="entry name" value="SENSOR HISTIDINE KINASE"/>
    <property type="match status" value="1"/>
</dbReference>
<dbReference type="SUPFAM" id="SSF52172">
    <property type="entry name" value="CheY-like"/>
    <property type="match status" value="2"/>
</dbReference>
<dbReference type="SMART" id="SM00388">
    <property type="entry name" value="HisKA"/>
    <property type="match status" value="1"/>
</dbReference>
<dbReference type="Gene3D" id="3.40.50.2300">
    <property type="match status" value="2"/>
</dbReference>
<keyword evidence="5" id="KW-0175">Coiled coil</keyword>
<dbReference type="Gene3D" id="3.30.565.10">
    <property type="entry name" value="Histidine kinase-like ATPase, C-terminal domain"/>
    <property type="match status" value="1"/>
</dbReference>
<dbReference type="RefSeq" id="WP_135086712.1">
    <property type="nucleotide sequence ID" value="NZ_SPDV01000019.1"/>
</dbReference>
<evidence type="ECO:0000256" key="4">
    <source>
        <dbReference type="PROSITE-ProRule" id="PRU00169"/>
    </source>
</evidence>
<dbReference type="SMART" id="SM00387">
    <property type="entry name" value="HATPase_c"/>
    <property type="match status" value="1"/>
</dbReference>